<evidence type="ECO:0000313" key="1">
    <source>
        <dbReference type="EMBL" id="ONF96038.1"/>
    </source>
</evidence>
<proteinExistence type="predicted"/>
<reference evidence="1 2" key="1">
    <citation type="submission" date="2016-11" db="EMBL/GenBank/DDBJ databases">
        <title>Genome sequence of Sphingomonas jeddahensis G39.</title>
        <authorList>
            <person name="Poehlein A."/>
            <person name="Wuebbeler J.H."/>
            <person name="Steinbuechel A."/>
            <person name="Daniel R."/>
        </authorList>
    </citation>
    <scope>NUCLEOTIDE SEQUENCE [LARGE SCALE GENOMIC DNA]</scope>
    <source>
        <strain evidence="1 2">G39</strain>
    </source>
</reference>
<protein>
    <submittedName>
        <fullName evidence="1">Uncharacterized protein</fullName>
    </submittedName>
</protein>
<accession>A0A1V2EUQ2</accession>
<dbReference type="AlphaFoldDB" id="A0A1V2EUQ2"/>
<organism evidence="1 2">
    <name type="scientific">Sphingomonas jeddahensis</name>
    <dbReference type="NCBI Taxonomy" id="1915074"/>
    <lineage>
        <taxon>Bacteria</taxon>
        <taxon>Pseudomonadati</taxon>
        <taxon>Pseudomonadota</taxon>
        <taxon>Alphaproteobacteria</taxon>
        <taxon>Sphingomonadales</taxon>
        <taxon>Sphingomonadaceae</taxon>
        <taxon>Sphingomonas</taxon>
    </lineage>
</organism>
<gene>
    <name evidence="1" type="ORF">SPHI_16520</name>
</gene>
<dbReference type="Proteomes" id="UP000188729">
    <property type="component" value="Unassembled WGS sequence"/>
</dbReference>
<sequence>MAEATGIFARPRLQSLRLRNSFVTPAPCRGPLFRKPSGLRVCGTVDAGTGPA</sequence>
<evidence type="ECO:0000313" key="2">
    <source>
        <dbReference type="Proteomes" id="UP000188729"/>
    </source>
</evidence>
<comment type="caution">
    <text evidence="1">The sequence shown here is derived from an EMBL/GenBank/DDBJ whole genome shotgun (WGS) entry which is preliminary data.</text>
</comment>
<name>A0A1V2EUQ2_9SPHN</name>
<keyword evidence="2" id="KW-1185">Reference proteome</keyword>
<dbReference type="EMBL" id="MPSB01000006">
    <property type="protein sequence ID" value="ONF96038.1"/>
    <property type="molecule type" value="Genomic_DNA"/>
</dbReference>